<comment type="similarity">
    <text evidence="1">Belongs to the UPF0502 family.</text>
</comment>
<evidence type="ECO:0000313" key="2">
    <source>
        <dbReference type="EMBL" id="SAL47246.1"/>
    </source>
</evidence>
<name>A0A158HSD2_9BURK</name>
<dbReference type="InterPro" id="IPR036390">
    <property type="entry name" value="WH_DNA-bd_sf"/>
</dbReference>
<dbReference type="Proteomes" id="UP000054683">
    <property type="component" value="Unassembled WGS sequence"/>
</dbReference>
<gene>
    <name evidence="2" type="ORF">AWB69_04762</name>
</gene>
<evidence type="ECO:0000313" key="3">
    <source>
        <dbReference type="Proteomes" id="UP000054683"/>
    </source>
</evidence>
<dbReference type="Gene3D" id="1.10.10.10">
    <property type="entry name" value="Winged helix-like DNA-binding domain superfamily/Winged helix DNA-binding domain"/>
    <property type="match status" value="2"/>
</dbReference>
<dbReference type="PANTHER" id="PTHR38768:SF1">
    <property type="entry name" value="UPF0502 PROTEIN YCEH"/>
    <property type="match status" value="1"/>
</dbReference>
<organism evidence="2 3">
    <name type="scientific">Caballeronia udeis</name>
    <dbReference type="NCBI Taxonomy" id="1232866"/>
    <lineage>
        <taxon>Bacteria</taxon>
        <taxon>Pseudomonadati</taxon>
        <taxon>Pseudomonadota</taxon>
        <taxon>Betaproteobacteria</taxon>
        <taxon>Burkholderiales</taxon>
        <taxon>Burkholderiaceae</taxon>
        <taxon>Caballeronia</taxon>
    </lineage>
</organism>
<accession>A0A158HSD2</accession>
<dbReference type="PANTHER" id="PTHR38768">
    <property type="entry name" value="UPF0502 PROTEIN YCEH"/>
    <property type="match status" value="1"/>
</dbReference>
<dbReference type="InterPro" id="IPR007432">
    <property type="entry name" value="DUF480"/>
</dbReference>
<dbReference type="AlphaFoldDB" id="A0A158HSD2"/>
<dbReference type="HAMAP" id="MF_01584">
    <property type="entry name" value="UPF0502"/>
    <property type="match status" value="1"/>
</dbReference>
<dbReference type="Pfam" id="PF04337">
    <property type="entry name" value="DUF480"/>
    <property type="match status" value="1"/>
</dbReference>
<evidence type="ECO:0000256" key="1">
    <source>
        <dbReference type="HAMAP-Rule" id="MF_01584"/>
    </source>
</evidence>
<sequence>MRTLTPLEARVLAVLVEKQHTVPDAYPLSVNALTSGCNQKTARSPVMNVTEAEVLTTVDDLKRLSLVFEGSSSRVPRFEHNMNRVLGIPSQAAALLTTLMLRGPQTAAELRLNAARLHGFADVSSVEAFLDELAASDSPRVVKLPRTPGERESRWAHLLCGEVSVSVSVSEASAGGALDDSVSYSEFETLKAEHKRLGEEFIRLRTMIEQMAAELGITLDKTGEQS</sequence>
<dbReference type="SUPFAM" id="SSF46785">
    <property type="entry name" value="Winged helix' DNA-binding domain"/>
    <property type="match status" value="2"/>
</dbReference>
<reference evidence="2 3" key="1">
    <citation type="submission" date="2016-01" db="EMBL/GenBank/DDBJ databases">
        <authorList>
            <person name="Oliw E.H."/>
        </authorList>
    </citation>
    <scope>NUCLEOTIDE SEQUENCE [LARGE SCALE GENOMIC DNA]</scope>
    <source>
        <strain evidence="2">LMG 27134</strain>
    </source>
</reference>
<dbReference type="EMBL" id="FCOK02000034">
    <property type="protein sequence ID" value="SAL47246.1"/>
    <property type="molecule type" value="Genomic_DNA"/>
</dbReference>
<proteinExistence type="inferred from homology"/>
<dbReference type="InterPro" id="IPR036388">
    <property type="entry name" value="WH-like_DNA-bd_sf"/>
</dbReference>
<protein>
    <submittedName>
        <fullName evidence="2">Uncharacterized protein</fullName>
    </submittedName>
</protein>